<dbReference type="Gene3D" id="1.10.287.950">
    <property type="entry name" value="Methyl-accepting chemotaxis protein"/>
    <property type="match status" value="1"/>
</dbReference>
<dbReference type="PROSITE" id="PS50885">
    <property type="entry name" value="HAMP"/>
    <property type="match status" value="1"/>
</dbReference>
<accession>A0A3B1AU48</accession>
<name>A0A3B1AU48_9ZZZZ</name>
<dbReference type="CDD" id="cd06225">
    <property type="entry name" value="HAMP"/>
    <property type="match status" value="1"/>
</dbReference>
<dbReference type="Pfam" id="PF00015">
    <property type="entry name" value="MCPsignal"/>
    <property type="match status" value="1"/>
</dbReference>
<evidence type="ECO:0000259" key="12">
    <source>
        <dbReference type="PROSITE" id="PS50885"/>
    </source>
</evidence>
<evidence type="ECO:0000256" key="1">
    <source>
        <dbReference type="ARBA" id="ARBA00004141"/>
    </source>
</evidence>
<keyword evidence="8" id="KW-0807">Transducer</keyword>
<keyword evidence="4" id="KW-0479">Metal-binding</keyword>
<comment type="subcellular location">
    <subcellularLocation>
        <location evidence="1">Membrane</location>
        <topology evidence="1">Multi-pass membrane protein</topology>
    </subcellularLocation>
</comment>
<dbReference type="Pfam" id="PF01814">
    <property type="entry name" value="Hemerythrin"/>
    <property type="match status" value="1"/>
</dbReference>
<dbReference type="NCBIfam" id="TIGR02481">
    <property type="entry name" value="hemeryth_dom"/>
    <property type="match status" value="1"/>
</dbReference>
<reference evidence="13" key="1">
    <citation type="submission" date="2018-06" db="EMBL/GenBank/DDBJ databases">
        <authorList>
            <person name="Zhirakovskaya E."/>
        </authorList>
    </citation>
    <scope>NUCLEOTIDE SEQUENCE</scope>
</reference>
<dbReference type="InterPro" id="IPR004089">
    <property type="entry name" value="MCPsignal_dom"/>
</dbReference>
<dbReference type="Gene3D" id="1.20.120.50">
    <property type="entry name" value="Hemerythrin-like"/>
    <property type="match status" value="1"/>
</dbReference>
<dbReference type="EMBL" id="UOFX01000053">
    <property type="protein sequence ID" value="VAX09526.1"/>
    <property type="molecule type" value="Genomic_DNA"/>
</dbReference>
<dbReference type="CDD" id="cd12107">
    <property type="entry name" value="Hemerythrin"/>
    <property type="match status" value="1"/>
</dbReference>
<dbReference type="GO" id="GO:0046872">
    <property type="term" value="F:metal ion binding"/>
    <property type="evidence" value="ECO:0007669"/>
    <property type="project" value="UniProtKB-KW"/>
</dbReference>
<evidence type="ECO:0000256" key="5">
    <source>
        <dbReference type="ARBA" id="ARBA00022989"/>
    </source>
</evidence>
<keyword evidence="5 10" id="KW-1133">Transmembrane helix</keyword>
<keyword evidence="13" id="KW-0675">Receptor</keyword>
<evidence type="ECO:0000256" key="7">
    <source>
        <dbReference type="ARBA" id="ARBA00023136"/>
    </source>
</evidence>
<organism evidence="13">
    <name type="scientific">hydrothermal vent metagenome</name>
    <dbReference type="NCBI Taxonomy" id="652676"/>
    <lineage>
        <taxon>unclassified sequences</taxon>
        <taxon>metagenomes</taxon>
        <taxon>ecological metagenomes</taxon>
    </lineage>
</organism>
<dbReference type="InterPro" id="IPR012312">
    <property type="entry name" value="Hemerythrin-like"/>
</dbReference>
<dbReference type="FunFam" id="1.10.287.950:FF:000001">
    <property type="entry name" value="Methyl-accepting chemotaxis sensory transducer"/>
    <property type="match status" value="1"/>
</dbReference>
<dbReference type="SUPFAM" id="SSF58104">
    <property type="entry name" value="Methyl-accepting chemotaxis protein (MCP) signaling domain"/>
    <property type="match status" value="1"/>
</dbReference>
<comment type="similarity">
    <text evidence="9">Belongs to the methyl-accepting chemotaxis (MCP) protein family.</text>
</comment>
<evidence type="ECO:0000256" key="2">
    <source>
        <dbReference type="ARBA" id="ARBA00010587"/>
    </source>
</evidence>
<protein>
    <submittedName>
        <fullName evidence="13">Methyl-accepting chemotaxis protein I (Serine chemoreceptor protein)</fullName>
    </submittedName>
</protein>
<feature type="domain" description="HAMP" evidence="12">
    <location>
        <begin position="345"/>
        <end position="397"/>
    </location>
</feature>
<feature type="transmembrane region" description="Helical" evidence="10">
    <location>
        <begin position="21"/>
        <end position="39"/>
    </location>
</feature>
<dbReference type="PANTHER" id="PTHR32089:SF119">
    <property type="entry name" value="METHYL-ACCEPTING CHEMOTAXIS PROTEIN CTPL"/>
    <property type="match status" value="1"/>
</dbReference>
<evidence type="ECO:0000256" key="10">
    <source>
        <dbReference type="SAM" id="Phobius"/>
    </source>
</evidence>
<dbReference type="SMART" id="SM00304">
    <property type="entry name" value="HAMP"/>
    <property type="match status" value="2"/>
</dbReference>
<keyword evidence="7 10" id="KW-0472">Membrane</keyword>
<dbReference type="SUPFAM" id="SSF47188">
    <property type="entry name" value="Hemerythrin-like"/>
    <property type="match status" value="1"/>
</dbReference>
<dbReference type="PANTHER" id="PTHR32089">
    <property type="entry name" value="METHYL-ACCEPTING CHEMOTAXIS PROTEIN MCPB"/>
    <property type="match status" value="1"/>
</dbReference>
<sequence length="830" mass="90128">MNMLLYPVISLLNRFRFRTKFLLIKVIFLIPMLLFGYLLSTELRRTINTAELERQGLEYIEPLRQLVEHLAQHRGMTNIFLGGDNSFSARMNAKAIQVNKDFSALQEVDAQFGQRLTTGKEVATLQKQWQQLATSANSMSAAASFSKHTILIADVIDYTNTIGNGASLTSDPGADTNALAISLIKFIPVVVENIGQTRGGGAGAIAAGELSADKKLKLSLLTDRFNVAKQNMEKGFAHAFGFNPTLQVDLARTVEDAVKATENFRLMTEREILATSQITISASDYFALGTKAIAANLALYDRTLPYLSQMLQDRSDEAQSKEIAGAVIFIAVLVLLLYFFAALYQALQHGIDELLEAAHSLACGDLTYRIELQSKDEIADLAQALNRVAVDVGQSVRAITTTGAHLNKLGEQLLVASEHAESGVSKQVDEINQAATAINEMTTTVHDVAQNTSHTSVAADTAQQAAKAGRYVVGEAIGSINLLANEINEAAGVIKQLEESANSINSILESIGGIADQTNLLALNAAIEAARAGDQGRGFAVVADEVRCLAQRTQQSTQEIHQMLDQLHSGTDKAVAVMERSGKSAKESVSHAASAGEALQEITSTVATIHEMTTQIATAVEEQSAVTVEINRNICNVNEVARQTAQDAGASSEASQKVAALASEVRALLDRFEIDGEALDNLKASRTELMPWSDDLIVGIAEIDRQHQQLVSMMNELHHVLGRNLGTTAVQRVLKGLVNYTVNHFDYEERLMRKHGYPLADCDQHKQKHEALKAKVMAFKQRVDAGDAGDAGDADITDELLEFLKDWLVRHIQRSDKEGYVPVLIANGVS</sequence>
<keyword evidence="3 10" id="KW-0812">Transmembrane</keyword>
<keyword evidence="6" id="KW-0408">Iron</keyword>
<dbReference type="InterPro" id="IPR035938">
    <property type="entry name" value="Hemerythrin-like_sf"/>
</dbReference>
<dbReference type="NCBIfam" id="NF033749">
    <property type="entry name" value="bact_hemeryth"/>
    <property type="match status" value="1"/>
</dbReference>
<evidence type="ECO:0000259" key="11">
    <source>
        <dbReference type="PROSITE" id="PS50111"/>
    </source>
</evidence>
<evidence type="ECO:0000256" key="4">
    <source>
        <dbReference type="ARBA" id="ARBA00022723"/>
    </source>
</evidence>
<evidence type="ECO:0000256" key="8">
    <source>
        <dbReference type="ARBA" id="ARBA00023224"/>
    </source>
</evidence>
<dbReference type="GO" id="GO:0016020">
    <property type="term" value="C:membrane"/>
    <property type="evidence" value="ECO:0007669"/>
    <property type="project" value="UniProtKB-SubCell"/>
</dbReference>
<feature type="transmembrane region" description="Helical" evidence="10">
    <location>
        <begin position="323"/>
        <end position="344"/>
    </location>
</feature>
<feature type="domain" description="Methyl-accepting transducer" evidence="11">
    <location>
        <begin position="402"/>
        <end position="638"/>
    </location>
</feature>
<dbReference type="CDD" id="cd11386">
    <property type="entry name" value="MCP_signal"/>
    <property type="match status" value="1"/>
</dbReference>
<dbReference type="Pfam" id="PF00672">
    <property type="entry name" value="HAMP"/>
    <property type="match status" value="1"/>
</dbReference>
<evidence type="ECO:0000256" key="6">
    <source>
        <dbReference type="ARBA" id="ARBA00023004"/>
    </source>
</evidence>
<dbReference type="PROSITE" id="PS50111">
    <property type="entry name" value="CHEMOTAXIS_TRANSDUC_2"/>
    <property type="match status" value="1"/>
</dbReference>
<dbReference type="SMART" id="SM00283">
    <property type="entry name" value="MA"/>
    <property type="match status" value="1"/>
</dbReference>
<dbReference type="InterPro" id="IPR012827">
    <property type="entry name" value="Hemerythrin_metal-bd"/>
</dbReference>
<dbReference type="InterPro" id="IPR003660">
    <property type="entry name" value="HAMP_dom"/>
</dbReference>
<gene>
    <name evidence="13" type="ORF">MNBD_GAMMA26-314</name>
</gene>
<evidence type="ECO:0000256" key="3">
    <source>
        <dbReference type="ARBA" id="ARBA00022692"/>
    </source>
</evidence>
<comment type="similarity">
    <text evidence="2">Belongs to the hemerythrin family.</text>
</comment>
<dbReference type="AlphaFoldDB" id="A0A3B1AU48"/>
<evidence type="ECO:0000256" key="9">
    <source>
        <dbReference type="ARBA" id="ARBA00029447"/>
    </source>
</evidence>
<dbReference type="GO" id="GO:0007165">
    <property type="term" value="P:signal transduction"/>
    <property type="evidence" value="ECO:0007669"/>
    <property type="project" value="UniProtKB-KW"/>
</dbReference>
<evidence type="ECO:0000313" key="13">
    <source>
        <dbReference type="EMBL" id="VAX09526.1"/>
    </source>
</evidence>
<proteinExistence type="inferred from homology"/>